<evidence type="ECO:0000313" key="2">
    <source>
        <dbReference type="EMBL" id="EHK16712.1"/>
    </source>
</evidence>
<dbReference type="EMBL" id="ABDF02000090">
    <property type="protein sequence ID" value="EHK16712.1"/>
    <property type="molecule type" value="Genomic_DNA"/>
</dbReference>
<keyword evidence="3" id="KW-1185">Reference proteome</keyword>
<dbReference type="InParanoid" id="G9N9U4"/>
<dbReference type="VEuPathDB" id="FungiDB:TRIVIDRAFT_92415"/>
<organism evidence="2 3">
    <name type="scientific">Hypocrea virens (strain Gv29-8 / FGSC 10586)</name>
    <name type="common">Gliocladium virens</name>
    <name type="synonym">Trichoderma virens</name>
    <dbReference type="NCBI Taxonomy" id="413071"/>
    <lineage>
        <taxon>Eukaryota</taxon>
        <taxon>Fungi</taxon>
        <taxon>Dikarya</taxon>
        <taxon>Ascomycota</taxon>
        <taxon>Pezizomycotina</taxon>
        <taxon>Sordariomycetes</taxon>
        <taxon>Hypocreomycetidae</taxon>
        <taxon>Hypocreales</taxon>
        <taxon>Hypocreaceae</taxon>
        <taxon>Trichoderma</taxon>
    </lineage>
</organism>
<dbReference type="GeneID" id="25799040"/>
<dbReference type="Proteomes" id="UP000007115">
    <property type="component" value="Unassembled WGS sequence"/>
</dbReference>
<accession>G9N9U4</accession>
<name>G9N9U4_HYPVG</name>
<evidence type="ECO:0000256" key="1">
    <source>
        <dbReference type="SAM" id="MobiDB-lite"/>
    </source>
</evidence>
<proteinExistence type="predicted"/>
<feature type="region of interest" description="Disordered" evidence="1">
    <location>
        <begin position="37"/>
        <end position="56"/>
    </location>
</feature>
<sequence>MPWEIDRTKPKDTNHLLPQRSVSAIHVKMGELRKKVRKETSDPLKAYQNSPSEIDC</sequence>
<gene>
    <name evidence="2" type="ORF">TRIVIDRAFT_92415</name>
</gene>
<comment type="caution">
    <text evidence="2">The sequence shown here is derived from an EMBL/GenBank/DDBJ whole genome shotgun (WGS) entry which is preliminary data.</text>
</comment>
<reference evidence="2 3" key="1">
    <citation type="journal article" date="2011" name="Genome Biol.">
        <title>Comparative genome sequence analysis underscores mycoparasitism as the ancestral life style of Trichoderma.</title>
        <authorList>
            <person name="Kubicek C.P."/>
            <person name="Herrera-Estrella A."/>
            <person name="Seidl-Seiboth V."/>
            <person name="Martinez D.A."/>
            <person name="Druzhinina I.S."/>
            <person name="Thon M."/>
            <person name="Zeilinger S."/>
            <person name="Casas-Flores S."/>
            <person name="Horwitz B.A."/>
            <person name="Mukherjee P.K."/>
            <person name="Mukherjee M."/>
            <person name="Kredics L."/>
            <person name="Alcaraz L.D."/>
            <person name="Aerts A."/>
            <person name="Antal Z."/>
            <person name="Atanasova L."/>
            <person name="Cervantes-Badillo M.G."/>
            <person name="Challacombe J."/>
            <person name="Chertkov O."/>
            <person name="McCluskey K."/>
            <person name="Coulpier F."/>
            <person name="Deshpande N."/>
            <person name="von Doehren H."/>
            <person name="Ebbole D.J."/>
            <person name="Esquivel-Naranjo E.U."/>
            <person name="Fekete E."/>
            <person name="Flipphi M."/>
            <person name="Glaser F."/>
            <person name="Gomez-Rodriguez E.Y."/>
            <person name="Gruber S."/>
            <person name="Han C."/>
            <person name="Henrissat B."/>
            <person name="Hermosa R."/>
            <person name="Hernandez-Onate M."/>
            <person name="Karaffa L."/>
            <person name="Kosti I."/>
            <person name="Le Crom S."/>
            <person name="Lindquist E."/>
            <person name="Lucas S."/>
            <person name="Luebeck M."/>
            <person name="Luebeck P.S."/>
            <person name="Margeot A."/>
            <person name="Metz B."/>
            <person name="Misra M."/>
            <person name="Nevalainen H."/>
            <person name="Omann M."/>
            <person name="Packer N."/>
            <person name="Perrone G."/>
            <person name="Uresti-Rivera E.E."/>
            <person name="Salamov A."/>
            <person name="Schmoll M."/>
            <person name="Seiboth B."/>
            <person name="Shapiro H."/>
            <person name="Sukno S."/>
            <person name="Tamayo-Ramos J.A."/>
            <person name="Tisch D."/>
            <person name="Wiest A."/>
            <person name="Wilkinson H.H."/>
            <person name="Zhang M."/>
            <person name="Coutinho P.M."/>
            <person name="Kenerley C.M."/>
            <person name="Monte E."/>
            <person name="Baker S.E."/>
            <person name="Grigoriev I.V."/>
        </authorList>
    </citation>
    <scope>NUCLEOTIDE SEQUENCE [LARGE SCALE GENOMIC DNA]</scope>
    <source>
        <strain evidence="3">Gv29-8 / FGSC 10586</strain>
    </source>
</reference>
<dbReference type="HOGENOM" id="CLU_3014460_0_0_1"/>
<feature type="compositionally biased region" description="Polar residues" evidence="1">
    <location>
        <begin position="47"/>
        <end position="56"/>
    </location>
</feature>
<dbReference type="RefSeq" id="XP_013950910.1">
    <property type="nucleotide sequence ID" value="XM_014095435.1"/>
</dbReference>
<protein>
    <submittedName>
        <fullName evidence="2">Uncharacterized protein</fullName>
    </submittedName>
</protein>
<evidence type="ECO:0000313" key="3">
    <source>
        <dbReference type="Proteomes" id="UP000007115"/>
    </source>
</evidence>
<dbReference type="AlphaFoldDB" id="G9N9U4"/>